<feature type="domain" description="HTH cro/C1-type" evidence="2">
    <location>
        <begin position="8"/>
        <end position="51"/>
    </location>
</feature>
<dbReference type="InterPro" id="IPR010359">
    <property type="entry name" value="IrrE_HExxH"/>
</dbReference>
<accession>A0A841AGR9</accession>
<dbReference type="PANTHER" id="PTHR43236:SF1">
    <property type="entry name" value="BLL7220 PROTEIN"/>
    <property type="match status" value="1"/>
</dbReference>
<evidence type="ECO:0000259" key="2">
    <source>
        <dbReference type="PROSITE" id="PS50943"/>
    </source>
</evidence>
<evidence type="ECO:0000313" key="4">
    <source>
        <dbReference type="Proteomes" id="UP000588158"/>
    </source>
</evidence>
<name>A0A841AGR9_9MICO</name>
<dbReference type="Gene3D" id="1.10.260.40">
    <property type="entry name" value="lambda repressor-like DNA-binding domains"/>
    <property type="match status" value="1"/>
</dbReference>
<proteinExistence type="inferred from homology"/>
<protein>
    <submittedName>
        <fullName evidence="3">Zn-dependent peptidase ImmA (M78 family)/DNA-binding Xre family transcriptional regulator</fullName>
    </submittedName>
</protein>
<comment type="caution">
    <text evidence="3">The sequence shown here is derived from an EMBL/GenBank/DDBJ whole genome shotgun (WGS) entry which is preliminary data.</text>
</comment>
<gene>
    <name evidence="3" type="ORF">HNR70_002293</name>
</gene>
<keyword evidence="3" id="KW-0238">DNA-binding</keyword>
<comment type="similarity">
    <text evidence="1">Belongs to the short-chain fatty acyl-CoA assimilation regulator (ScfR) family.</text>
</comment>
<dbReference type="AlphaFoldDB" id="A0A841AGR9"/>
<dbReference type="CDD" id="cd00093">
    <property type="entry name" value="HTH_XRE"/>
    <property type="match status" value="1"/>
</dbReference>
<keyword evidence="4" id="KW-1185">Reference proteome</keyword>
<reference evidence="3 4" key="1">
    <citation type="submission" date="2020-08" db="EMBL/GenBank/DDBJ databases">
        <title>Sequencing the genomes of 1000 actinobacteria strains.</title>
        <authorList>
            <person name="Klenk H.-P."/>
        </authorList>
    </citation>
    <scope>NUCLEOTIDE SEQUENCE [LARGE SCALE GENOMIC DNA]</scope>
    <source>
        <strain evidence="3 4">DSM 28796</strain>
    </source>
</reference>
<dbReference type="EMBL" id="JACHLZ010000001">
    <property type="protein sequence ID" value="MBB5832480.1"/>
    <property type="molecule type" value="Genomic_DNA"/>
</dbReference>
<evidence type="ECO:0000313" key="3">
    <source>
        <dbReference type="EMBL" id="MBB5832480.1"/>
    </source>
</evidence>
<dbReference type="InterPro" id="IPR052345">
    <property type="entry name" value="Rad_response_metalloprotease"/>
</dbReference>
<sequence length="347" mass="37379">MSSAAIQQKQLAASVGMTPDALSRALNGQRGFAAVELADIARVLDADIHELITGEPDPLRFTLSARHSFDHATGARSVDGAARDEPVLENIRLAYAQAGEIPPNRELPATPAAARELLGDGFVPDFVQCLEGLDVDVVVVGELSTAYTFLEGERSVIAIQATGNWFHQNWSLAHELGHLALGHRGVIVENGGDGRDEAAANAFAAELLLPEREMVAIDWRSISLPELADLVWEAGVSTRALRSRMDTLRLEPSERVGAALELKTQTLLRKHWRATRAGDPITERTTAATARAFPVWLRAAHLDEIAAGRIGKGTLAWMLEVDPELLQVDEPAPPDQISGADLEALLG</sequence>
<dbReference type="GO" id="GO:0003677">
    <property type="term" value="F:DNA binding"/>
    <property type="evidence" value="ECO:0007669"/>
    <property type="project" value="UniProtKB-KW"/>
</dbReference>
<dbReference type="Pfam" id="PF06114">
    <property type="entry name" value="Peptidase_M78"/>
    <property type="match status" value="1"/>
</dbReference>
<dbReference type="Gene3D" id="1.10.10.2910">
    <property type="match status" value="1"/>
</dbReference>
<dbReference type="InterPro" id="IPR001387">
    <property type="entry name" value="Cro/C1-type_HTH"/>
</dbReference>
<organism evidence="3 4">
    <name type="scientific">Brachybacterium aquaticum</name>
    <dbReference type="NCBI Taxonomy" id="1432564"/>
    <lineage>
        <taxon>Bacteria</taxon>
        <taxon>Bacillati</taxon>
        <taxon>Actinomycetota</taxon>
        <taxon>Actinomycetes</taxon>
        <taxon>Micrococcales</taxon>
        <taxon>Dermabacteraceae</taxon>
        <taxon>Brachybacterium</taxon>
    </lineage>
</organism>
<evidence type="ECO:0000256" key="1">
    <source>
        <dbReference type="ARBA" id="ARBA00007227"/>
    </source>
</evidence>
<dbReference type="PROSITE" id="PS50943">
    <property type="entry name" value="HTH_CROC1"/>
    <property type="match status" value="1"/>
</dbReference>
<dbReference type="SUPFAM" id="SSF47413">
    <property type="entry name" value="lambda repressor-like DNA-binding domains"/>
    <property type="match status" value="1"/>
</dbReference>
<dbReference type="PANTHER" id="PTHR43236">
    <property type="entry name" value="ANTITOXIN HIGA1"/>
    <property type="match status" value="1"/>
</dbReference>
<dbReference type="Proteomes" id="UP000588158">
    <property type="component" value="Unassembled WGS sequence"/>
</dbReference>
<dbReference type="Pfam" id="PF01381">
    <property type="entry name" value="HTH_3"/>
    <property type="match status" value="1"/>
</dbReference>
<dbReference type="InterPro" id="IPR010982">
    <property type="entry name" value="Lambda_DNA-bd_dom_sf"/>
</dbReference>